<evidence type="ECO:0000256" key="4">
    <source>
        <dbReference type="ARBA" id="ARBA00022807"/>
    </source>
</evidence>
<dbReference type="InterPro" id="IPR036764">
    <property type="entry name" value="Peptidase_Prp_sf"/>
</dbReference>
<evidence type="ECO:0000256" key="5">
    <source>
        <dbReference type="ARBA" id="ARBA00044503"/>
    </source>
</evidence>
<evidence type="ECO:0000256" key="2">
    <source>
        <dbReference type="ARBA" id="ARBA00022670"/>
    </source>
</evidence>
<sequence>MITITIVRRPSDRRIVLFAAEGHANYAKRGEDIVCAGVSAVTVGTVNAIETLTGIRLPYSMRNGWLQSAIPETGTPAADDKVQLLLESMVVMLDTIQQSYGKYVVVRETCEEGGKQHD</sequence>
<evidence type="ECO:0000256" key="3">
    <source>
        <dbReference type="ARBA" id="ARBA00022801"/>
    </source>
</evidence>
<dbReference type="PANTHER" id="PTHR39178:SF1">
    <property type="entry name" value="RIBOSOMAL-PROCESSING CYSTEINE PROTEASE PRP"/>
    <property type="match status" value="1"/>
</dbReference>
<protein>
    <recommendedName>
        <fullName evidence="6">Ribosomal processing cysteine protease Prp</fullName>
    </recommendedName>
</protein>
<name>A0ABM8V8Y0_THEXY</name>
<dbReference type="PANTHER" id="PTHR39178">
    <property type="entry name" value="HYPOTHETICAL RIBOSOME-ASSOCIATED PROTEIN"/>
    <property type="match status" value="1"/>
</dbReference>
<keyword evidence="3" id="KW-0378">Hydrolase</keyword>
<gene>
    <name evidence="7" type="primary">txxe 2724-ysxB</name>
    <name evidence="7" type="ORF">TXXE_18190</name>
</gene>
<comment type="caution">
    <text evidence="7">The sequence shown here is derived from an EMBL/GenBank/DDBJ whole genome shotgun (WGS) entry which is preliminary data.</text>
</comment>
<dbReference type="RefSeq" id="WP_213486529.1">
    <property type="nucleotide sequence ID" value="NZ_CAJRAY010000094.1"/>
</dbReference>
<accession>A0ABM8V8Y0</accession>
<keyword evidence="8" id="KW-1185">Reference proteome</keyword>
<dbReference type="Pfam" id="PF04327">
    <property type="entry name" value="Peptidase_Prp"/>
    <property type="match status" value="1"/>
</dbReference>
<evidence type="ECO:0000313" key="7">
    <source>
        <dbReference type="EMBL" id="CAG5092445.1"/>
    </source>
</evidence>
<dbReference type="CDD" id="cd16332">
    <property type="entry name" value="Prp-like"/>
    <property type="match status" value="1"/>
</dbReference>
<keyword evidence="1" id="KW-0690">Ribosome biogenesis</keyword>
<proteinExistence type="inferred from homology"/>
<evidence type="ECO:0000313" key="8">
    <source>
        <dbReference type="Proteomes" id="UP000681526"/>
    </source>
</evidence>
<keyword evidence="2" id="KW-0645">Protease</keyword>
<dbReference type="SUPFAM" id="SSF118010">
    <property type="entry name" value="TM1457-like"/>
    <property type="match status" value="1"/>
</dbReference>
<dbReference type="InterPro" id="IPR007422">
    <property type="entry name" value="Peptidase_Prp"/>
</dbReference>
<evidence type="ECO:0000256" key="1">
    <source>
        <dbReference type="ARBA" id="ARBA00022517"/>
    </source>
</evidence>
<dbReference type="Proteomes" id="UP000681526">
    <property type="component" value="Unassembled WGS sequence"/>
</dbReference>
<evidence type="ECO:0000256" key="6">
    <source>
        <dbReference type="ARBA" id="ARBA00044538"/>
    </source>
</evidence>
<reference evidence="7 8" key="1">
    <citation type="submission" date="2021-04" db="EMBL/GenBank/DDBJ databases">
        <authorList>
            <person name="Rakotoarivonina H."/>
        </authorList>
    </citation>
    <scope>NUCLEOTIDE SEQUENCE [LARGE SCALE GENOMIC DNA]</scope>
    <source>
        <strain evidence="7 8">XE</strain>
    </source>
</reference>
<dbReference type="EMBL" id="CAJRAY010000094">
    <property type="protein sequence ID" value="CAG5092445.1"/>
    <property type="molecule type" value="Genomic_DNA"/>
</dbReference>
<organism evidence="7 8">
    <name type="scientific">Thermobacillus xylanilyticus</name>
    <dbReference type="NCBI Taxonomy" id="76633"/>
    <lineage>
        <taxon>Bacteria</taxon>
        <taxon>Bacillati</taxon>
        <taxon>Bacillota</taxon>
        <taxon>Bacilli</taxon>
        <taxon>Bacillales</taxon>
        <taxon>Paenibacillaceae</taxon>
        <taxon>Thermobacillus</taxon>
    </lineage>
</organism>
<dbReference type="Gene3D" id="3.30.70.1490">
    <property type="entry name" value="Cysteine protease Prp"/>
    <property type="match status" value="1"/>
</dbReference>
<keyword evidence="4" id="KW-0788">Thiol protease</keyword>
<comment type="similarity">
    <text evidence="5">Belongs to the Prp family.</text>
</comment>